<reference evidence="2" key="1">
    <citation type="submission" date="2023-01" db="EMBL/GenBank/DDBJ databases">
        <title>Metagenome sequencing of chrysophaentin producing Chrysophaeum taylorii.</title>
        <authorList>
            <person name="Davison J."/>
            <person name="Bewley C."/>
        </authorList>
    </citation>
    <scope>NUCLEOTIDE SEQUENCE</scope>
    <source>
        <strain evidence="2">NIES-1699</strain>
    </source>
</reference>
<gene>
    <name evidence="2" type="ORF">CTAYLR_000468</name>
</gene>
<keyword evidence="3" id="KW-1185">Reference proteome</keyword>
<dbReference type="AlphaFoldDB" id="A0AAD7UHT6"/>
<sequence>MTRRRPSAQCARRSRKGGTLERWPSSSSRDWTLVALSSVGLALCAAQLWPGPAAPPRRSCKPSREARRRRNEGPAWYVGCFSSESWFGGRISQSGGAYFGPTVFQAAERGHRYVAVARRDFDGPSFHFDHLTTDVRAFPDGDLWGGGCDNACADDAARKCGCADIDCAKQQATLAHPRRWAVYEVNLSWVRSAPALDPLGIVHDDDDVGPTPEPDPPACDHVWDQRCEQHAEDLLYRTARSAYWDHLGF</sequence>
<proteinExistence type="predicted"/>
<organism evidence="2 3">
    <name type="scientific">Chrysophaeum taylorii</name>
    <dbReference type="NCBI Taxonomy" id="2483200"/>
    <lineage>
        <taxon>Eukaryota</taxon>
        <taxon>Sar</taxon>
        <taxon>Stramenopiles</taxon>
        <taxon>Ochrophyta</taxon>
        <taxon>Pelagophyceae</taxon>
        <taxon>Pelagomonadales</taxon>
        <taxon>Pelagomonadaceae</taxon>
        <taxon>Chrysophaeum</taxon>
    </lineage>
</organism>
<name>A0AAD7UHT6_9STRA</name>
<evidence type="ECO:0000256" key="1">
    <source>
        <dbReference type="SAM" id="MobiDB-lite"/>
    </source>
</evidence>
<feature type="compositionally biased region" description="Basic residues" evidence="1">
    <location>
        <begin position="1"/>
        <end position="16"/>
    </location>
</feature>
<comment type="caution">
    <text evidence="2">The sequence shown here is derived from an EMBL/GenBank/DDBJ whole genome shotgun (WGS) entry which is preliminary data.</text>
</comment>
<dbReference type="Proteomes" id="UP001230188">
    <property type="component" value="Unassembled WGS sequence"/>
</dbReference>
<feature type="region of interest" description="Disordered" evidence="1">
    <location>
        <begin position="1"/>
        <end position="25"/>
    </location>
</feature>
<evidence type="ECO:0000313" key="2">
    <source>
        <dbReference type="EMBL" id="KAJ8605137.1"/>
    </source>
</evidence>
<evidence type="ECO:0000313" key="3">
    <source>
        <dbReference type="Proteomes" id="UP001230188"/>
    </source>
</evidence>
<protein>
    <submittedName>
        <fullName evidence="2">Uncharacterized protein</fullName>
    </submittedName>
</protein>
<accession>A0AAD7UHT6</accession>
<dbReference type="EMBL" id="JAQMWT010000317">
    <property type="protein sequence ID" value="KAJ8605137.1"/>
    <property type="molecule type" value="Genomic_DNA"/>
</dbReference>